<dbReference type="GO" id="GO:0003700">
    <property type="term" value="F:DNA-binding transcription factor activity"/>
    <property type="evidence" value="ECO:0007669"/>
    <property type="project" value="InterPro"/>
</dbReference>
<evidence type="ECO:0000256" key="1">
    <source>
        <dbReference type="ARBA" id="ARBA00022679"/>
    </source>
</evidence>
<dbReference type="PRINTS" id="PR00598">
    <property type="entry name" value="HTHMARR"/>
</dbReference>
<keyword evidence="1" id="KW-0808">Transferase</keyword>
<gene>
    <name evidence="5" type="ORF">AF332_26970</name>
</gene>
<proteinExistence type="predicted"/>
<dbReference type="SUPFAM" id="SSF55729">
    <property type="entry name" value="Acyl-CoA N-acyltransferases (Nat)"/>
    <property type="match status" value="1"/>
</dbReference>
<sequence length="314" mass="35869">MQGVAVLSNEERINAVRHFNRFMTRQIGALREGLLHSPYSLTESRILFEIANNDNLTASKLIHELGLDAGYLSRILARFEEKGLIYKERSAADARQRILKLTPEGAKAFSQLNERSYNEIAELLGELPESEQEQLVNAMKTVEGLLGKKESLKYSGPYFLRQHEPGDMGWVVRQHGISYSKEYGWDESFEALVSQIAADFINNFNPKRERCWIAEMNGEIVGSIFVVEGDEYMAKLRLLIVDPKARGLGLGSQLVEECINFSRRTGYKKLVLWTNSVLKEARHIYQKKGFKLVNEEKHHSFGQDLIGETWELSL</sequence>
<evidence type="ECO:0000313" key="5">
    <source>
        <dbReference type="EMBL" id="KON90452.1"/>
    </source>
</evidence>
<dbReference type="InterPro" id="IPR050769">
    <property type="entry name" value="NAT_camello-type"/>
</dbReference>
<dbReference type="PANTHER" id="PTHR13947">
    <property type="entry name" value="GNAT FAMILY N-ACETYLTRANSFERASE"/>
    <property type="match status" value="1"/>
</dbReference>
<dbReference type="Gene3D" id="1.10.10.10">
    <property type="entry name" value="Winged helix-like DNA-binding domain superfamily/Winged helix DNA-binding domain"/>
    <property type="match status" value="1"/>
</dbReference>
<dbReference type="Pfam" id="PF12802">
    <property type="entry name" value="MarR_2"/>
    <property type="match status" value="1"/>
</dbReference>
<evidence type="ECO:0000259" key="4">
    <source>
        <dbReference type="PROSITE" id="PS51186"/>
    </source>
</evidence>
<dbReference type="PROSITE" id="PS51186">
    <property type="entry name" value="GNAT"/>
    <property type="match status" value="1"/>
</dbReference>
<dbReference type="InterPro" id="IPR036390">
    <property type="entry name" value="WH_DNA-bd_sf"/>
</dbReference>
<dbReference type="CDD" id="cd04301">
    <property type="entry name" value="NAT_SF"/>
    <property type="match status" value="1"/>
</dbReference>
<dbReference type="EMBL" id="LGUF01000007">
    <property type="protein sequence ID" value="KON90452.1"/>
    <property type="molecule type" value="Genomic_DNA"/>
</dbReference>
<dbReference type="Pfam" id="PF13508">
    <property type="entry name" value="Acetyltransf_7"/>
    <property type="match status" value="1"/>
</dbReference>
<dbReference type="OrthoDB" id="5419426at2"/>
<dbReference type="AlphaFoldDB" id="A0A0M0GLV7"/>
<evidence type="ECO:0000313" key="6">
    <source>
        <dbReference type="Proteomes" id="UP000037109"/>
    </source>
</evidence>
<dbReference type="Gene3D" id="3.40.630.30">
    <property type="match status" value="1"/>
</dbReference>
<reference evidence="6" key="1">
    <citation type="submission" date="2015-07" db="EMBL/GenBank/DDBJ databases">
        <title>Fjat-10036 dsm4.</title>
        <authorList>
            <person name="Liu B."/>
            <person name="Wang J."/>
            <person name="Zhu Y."/>
            <person name="Liu G."/>
            <person name="Chen Q."/>
            <person name="Chen Z."/>
            <person name="Lan J."/>
            <person name="Che J."/>
            <person name="Ge C."/>
            <person name="Shi H."/>
            <person name="Pan Z."/>
            <person name="Liu X."/>
        </authorList>
    </citation>
    <scope>NUCLEOTIDE SEQUENCE [LARGE SCALE GENOMIC DNA]</scope>
    <source>
        <strain evidence="6">DSM 4</strain>
    </source>
</reference>
<dbReference type="InterPro" id="IPR000182">
    <property type="entry name" value="GNAT_dom"/>
</dbReference>
<dbReference type="InterPro" id="IPR016181">
    <property type="entry name" value="Acyl_CoA_acyltransferase"/>
</dbReference>
<dbReference type="CDD" id="cd00090">
    <property type="entry name" value="HTH_ARSR"/>
    <property type="match status" value="1"/>
</dbReference>
<dbReference type="PANTHER" id="PTHR13947:SF37">
    <property type="entry name" value="LD18367P"/>
    <property type="match status" value="1"/>
</dbReference>
<feature type="domain" description="HTH marR-type" evidence="3">
    <location>
        <begin position="9"/>
        <end position="144"/>
    </location>
</feature>
<dbReference type="STRING" id="1459.AF332_26970"/>
<evidence type="ECO:0000259" key="3">
    <source>
        <dbReference type="PROSITE" id="PS50995"/>
    </source>
</evidence>
<keyword evidence="6" id="KW-1185">Reference proteome</keyword>
<keyword evidence="2" id="KW-0238">DNA-binding</keyword>
<dbReference type="InterPro" id="IPR011991">
    <property type="entry name" value="ArsR-like_HTH"/>
</dbReference>
<protein>
    <submittedName>
        <fullName evidence="5">MarR family transcriptional regulator</fullName>
    </submittedName>
</protein>
<dbReference type="GO" id="GO:0008080">
    <property type="term" value="F:N-acetyltransferase activity"/>
    <property type="evidence" value="ECO:0007669"/>
    <property type="project" value="InterPro"/>
</dbReference>
<organism evidence="5 6">
    <name type="scientific">Sporosarcina globispora</name>
    <name type="common">Bacillus globisporus</name>
    <dbReference type="NCBI Taxonomy" id="1459"/>
    <lineage>
        <taxon>Bacteria</taxon>
        <taxon>Bacillati</taxon>
        <taxon>Bacillota</taxon>
        <taxon>Bacilli</taxon>
        <taxon>Bacillales</taxon>
        <taxon>Caryophanaceae</taxon>
        <taxon>Sporosarcina</taxon>
    </lineage>
</organism>
<dbReference type="PATRIC" id="fig|1459.3.peg.5937"/>
<comment type="caution">
    <text evidence="5">The sequence shown here is derived from an EMBL/GenBank/DDBJ whole genome shotgun (WGS) entry which is preliminary data.</text>
</comment>
<accession>A0A0M0GLV7</accession>
<dbReference type="SUPFAM" id="SSF46785">
    <property type="entry name" value="Winged helix' DNA-binding domain"/>
    <property type="match status" value="1"/>
</dbReference>
<dbReference type="Proteomes" id="UP000037109">
    <property type="component" value="Unassembled WGS sequence"/>
</dbReference>
<dbReference type="SMART" id="SM00347">
    <property type="entry name" value="HTH_MARR"/>
    <property type="match status" value="1"/>
</dbReference>
<dbReference type="GO" id="GO:0003677">
    <property type="term" value="F:DNA binding"/>
    <property type="evidence" value="ECO:0007669"/>
    <property type="project" value="UniProtKB-KW"/>
</dbReference>
<dbReference type="PROSITE" id="PS50995">
    <property type="entry name" value="HTH_MARR_2"/>
    <property type="match status" value="1"/>
</dbReference>
<name>A0A0M0GLV7_SPOGL</name>
<feature type="domain" description="N-acetyltransferase" evidence="4">
    <location>
        <begin position="172"/>
        <end position="314"/>
    </location>
</feature>
<evidence type="ECO:0000256" key="2">
    <source>
        <dbReference type="ARBA" id="ARBA00023125"/>
    </source>
</evidence>
<dbReference type="InterPro" id="IPR036388">
    <property type="entry name" value="WH-like_DNA-bd_sf"/>
</dbReference>
<dbReference type="InterPro" id="IPR000835">
    <property type="entry name" value="HTH_MarR-typ"/>
</dbReference>